<dbReference type="InParanoid" id="A0A1Y2BAD2"/>
<dbReference type="InterPro" id="IPR036322">
    <property type="entry name" value="WD40_repeat_dom_sf"/>
</dbReference>
<protein>
    <recommendedName>
        <fullName evidence="4">ASTRA-associated protein 1</fullName>
    </recommendedName>
</protein>
<reference evidence="5 6" key="1">
    <citation type="submission" date="2016-07" db="EMBL/GenBank/DDBJ databases">
        <title>Pervasive Adenine N6-methylation of Active Genes in Fungi.</title>
        <authorList>
            <consortium name="DOE Joint Genome Institute"/>
            <person name="Mondo S.J."/>
            <person name="Dannebaum R.O."/>
            <person name="Kuo R.C."/>
            <person name="Labutti K."/>
            <person name="Haridas S."/>
            <person name="Kuo A."/>
            <person name="Salamov A."/>
            <person name="Ahrendt S.R."/>
            <person name="Lipzen A."/>
            <person name="Sullivan W."/>
            <person name="Andreopoulos W.B."/>
            <person name="Clum A."/>
            <person name="Lindquist E."/>
            <person name="Daum C."/>
            <person name="Ramamoorthy G.K."/>
            <person name="Gryganskyi A."/>
            <person name="Culley D."/>
            <person name="Magnuson J.K."/>
            <person name="James T.Y."/>
            <person name="O'Malley M.A."/>
            <person name="Stajich J.E."/>
            <person name="Spatafora J.W."/>
            <person name="Visel A."/>
            <person name="Grigoriev I.V."/>
        </authorList>
    </citation>
    <scope>NUCLEOTIDE SEQUENCE [LARGE SCALE GENOMIC DNA]</scope>
    <source>
        <strain evidence="5 6">68-887.2</strain>
    </source>
</reference>
<keyword evidence="1" id="KW-0853">WD repeat</keyword>
<evidence type="ECO:0000256" key="4">
    <source>
        <dbReference type="ARBA" id="ARBA00040563"/>
    </source>
</evidence>
<evidence type="ECO:0000256" key="2">
    <source>
        <dbReference type="ARBA" id="ARBA00022737"/>
    </source>
</evidence>
<proteinExistence type="inferred from homology"/>
<dbReference type="SUPFAM" id="SSF50978">
    <property type="entry name" value="WD40 repeat-like"/>
    <property type="match status" value="1"/>
</dbReference>
<name>A0A1Y2BAD2_9TREE</name>
<evidence type="ECO:0000256" key="3">
    <source>
        <dbReference type="ARBA" id="ARBA00037931"/>
    </source>
</evidence>
<evidence type="ECO:0000313" key="6">
    <source>
        <dbReference type="Proteomes" id="UP000193986"/>
    </source>
</evidence>
<dbReference type="Proteomes" id="UP000193986">
    <property type="component" value="Unassembled WGS sequence"/>
</dbReference>
<organism evidence="5 6">
    <name type="scientific">Naematelia encephala</name>
    <dbReference type="NCBI Taxonomy" id="71784"/>
    <lineage>
        <taxon>Eukaryota</taxon>
        <taxon>Fungi</taxon>
        <taxon>Dikarya</taxon>
        <taxon>Basidiomycota</taxon>
        <taxon>Agaricomycotina</taxon>
        <taxon>Tremellomycetes</taxon>
        <taxon>Tremellales</taxon>
        <taxon>Naemateliaceae</taxon>
        <taxon>Naematelia</taxon>
    </lineage>
</organism>
<comment type="similarity">
    <text evidence="3">Belongs to the WD repeat ASA1 family.</text>
</comment>
<comment type="caution">
    <text evidence="5">The sequence shown here is derived from an EMBL/GenBank/DDBJ whole genome shotgun (WGS) entry which is preliminary data.</text>
</comment>
<dbReference type="EMBL" id="MCFC01000013">
    <property type="protein sequence ID" value="ORY31812.1"/>
    <property type="molecule type" value="Genomic_DNA"/>
</dbReference>
<dbReference type="PANTHER" id="PTHR19854">
    <property type="entry name" value="TRANSDUCIN BETA-LIKE 3"/>
    <property type="match status" value="1"/>
</dbReference>
<accession>A0A1Y2BAD2</accession>
<sequence length="244" mass="26951">MTSPPIPLHIIRSHTAALSTAIFNPDNSLLYSADQEGWISVLDLRVRRVVCHWKAHDGGVLGLAEWQGGLISHGRDNHIHIYSPLKRPFLGRDPPLIVKTLDVNSLNFCSFSLTPRSSTTTTEAEGFLAVPSLTDSELADIYHLPSCKRLHAAIGFSPNKDATEEARSGLIMGIHLAWYGSRLVLIMGFEDGRVEVWRCAESGEDQLWDARSGRDPLWAKVWAGKGHNEAGMLIASDPPIDKIR</sequence>
<dbReference type="OrthoDB" id="7668193at2759"/>
<keyword evidence="6" id="KW-1185">Reference proteome</keyword>
<evidence type="ECO:0000313" key="5">
    <source>
        <dbReference type="EMBL" id="ORY31812.1"/>
    </source>
</evidence>
<keyword evidence="2" id="KW-0677">Repeat</keyword>
<dbReference type="Gene3D" id="2.130.10.10">
    <property type="entry name" value="YVTN repeat-like/Quinoprotein amine dehydrogenase"/>
    <property type="match status" value="1"/>
</dbReference>
<dbReference type="FunCoup" id="A0A1Y2BAD2">
    <property type="interactions" value="151"/>
</dbReference>
<dbReference type="STRING" id="71784.A0A1Y2BAD2"/>
<dbReference type="AlphaFoldDB" id="A0A1Y2BAD2"/>
<dbReference type="PANTHER" id="PTHR19854:SF1">
    <property type="entry name" value="GUANINE NUCLEOTIDE-BINDING PROTEIN SUBUNIT BETA-LIKE PROTEIN 1"/>
    <property type="match status" value="1"/>
</dbReference>
<evidence type="ECO:0000256" key="1">
    <source>
        <dbReference type="ARBA" id="ARBA00022574"/>
    </source>
</evidence>
<gene>
    <name evidence="5" type="ORF">BCR39DRAFT_525501</name>
</gene>
<dbReference type="InterPro" id="IPR015943">
    <property type="entry name" value="WD40/YVTN_repeat-like_dom_sf"/>
</dbReference>